<feature type="domain" description="Apple" evidence="2">
    <location>
        <begin position="51"/>
        <end position="133"/>
    </location>
</feature>
<dbReference type="PROSITE" id="PS50948">
    <property type="entry name" value="PAN"/>
    <property type="match status" value="1"/>
</dbReference>
<dbReference type="AlphaFoldDB" id="A0AAW0UJF1"/>
<feature type="chain" id="PRO_5043553219" description="Apple domain-containing protein" evidence="1">
    <location>
        <begin position="22"/>
        <end position="135"/>
    </location>
</feature>
<protein>
    <recommendedName>
        <fullName evidence="2">Apple domain-containing protein</fullName>
    </recommendedName>
</protein>
<keyword evidence="4" id="KW-1185">Reference proteome</keyword>
<reference evidence="3 4" key="1">
    <citation type="submission" date="2023-03" db="EMBL/GenBank/DDBJ databases">
        <title>High-quality genome of Scylla paramamosain provides insights in environmental adaptation.</title>
        <authorList>
            <person name="Zhang L."/>
        </authorList>
    </citation>
    <scope>NUCLEOTIDE SEQUENCE [LARGE SCALE GENOMIC DNA]</scope>
    <source>
        <strain evidence="3">LZ_2023a</strain>
        <tissue evidence="3">Muscle</tissue>
    </source>
</reference>
<proteinExistence type="predicted"/>
<gene>
    <name evidence="3" type="ORF">O3P69_003650</name>
</gene>
<accession>A0AAW0UJF1</accession>
<dbReference type="Proteomes" id="UP001487740">
    <property type="component" value="Unassembled WGS sequence"/>
</dbReference>
<comment type="caution">
    <text evidence="3">The sequence shown here is derived from an EMBL/GenBank/DDBJ whole genome shotgun (WGS) entry which is preliminary data.</text>
</comment>
<keyword evidence="1" id="KW-0732">Signal</keyword>
<evidence type="ECO:0000313" key="3">
    <source>
        <dbReference type="EMBL" id="KAK8399759.1"/>
    </source>
</evidence>
<dbReference type="EMBL" id="JARAKH010000011">
    <property type="protein sequence ID" value="KAK8399759.1"/>
    <property type="molecule type" value="Genomic_DNA"/>
</dbReference>
<dbReference type="InterPro" id="IPR003609">
    <property type="entry name" value="Pan_app"/>
</dbReference>
<evidence type="ECO:0000256" key="1">
    <source>
        <dbReference type="SAM" id="SignalP"/>
    </source>
</evidence>
<sequence length="135" mass="14930">MVSTTVLRVVLLTVLLATVDAQRNRQRQKPGRRKPGVITRQDTLTPLIATCQGKESFELITGFVYSASAEDIIASRVGTLLLSECLDLCRANALCKAINFETGLCVLFKSAVEERSGKFTGISIQTRLWRISTRQ</sequence>
<feature type="signal peptide" evidence="1">
    <location>
        <begin position="1"/>
        <end position="21"/>
    </location>
</feature>
<evidence type="ECO:0000259" key="2">
    <source>
        <dbReference type="PROSITE" id="PS50948"/>
    </source>
</evidence>
<name>A0AAW0UJF1_SCYPA</name>
<evidence type="ECO:0000313" key="4">
    <source>
        <dbReference type="Proteomes" id="UP001487740"/>
    </source>
</evidence>
<organism evidence="3 4">
    <name type="scientific">Scylla paramamosain</name>
    <name type="common">Mud crab</name>
    <dbReference type="NCBI Taxonomy" id="85552"/>
    <lineage>
        <taxon>Eukaryota</taxon>
        <taxon>Metazoa</taxon>
        <taxon>Ecdysozoa</taxon>
        <taxon>Arthropoda</taxon>
        <taxon>Crustacea</taxon>
        <taxon>Multicrustacea</taxon>
        <taxon>Malacostraca</taxon>
        <taxon>Eumalacostraca</taxon>
        <taxon>Eucarida</taxon>
        <taxon>Decapoda</taxon>
        <taxon>Pleocyemata</taxon>
        <taxon>Brachyura</taxon>
        <taxon>Eubrachyura</taxon>
        <taxon>Portunoidea</taxon>
        <taxon>Portunidae</taxon>
        <taxon>Portuninae</taxon>
        <taxon>Scylla</taxon>
    </lineage>
</organism>
<dbReference type="Pfam" id="PF00024">
    <property type="entry name" value="PAN_1"/>
    <property type="match status" value="1"/>
</dbReference>